<dbReference type="AlphaFoldDB" id="A0A3S7UVI7"/>
<proteinExistence type="predicted"/>
<reference evidence="1" key="1">
    <citation type="journal article" date="2018" name="J. Ind. Microbiol. Biotechnol.">
        <title>Genome mining reveals uncommon alkylpyrones as type III PKS products from myxobacteria.</title>
        <authorList>
            <person name="Hug J.J."/>
            <person name="Panter F."/>
            <person name="Krug D."/>
            <person name="Muller R."/>
        </authorList>
    </citation>
    <scope>NUCLEOTIDE SEQUENCE</scope>
    <source>
        <strain evidence="1">MCy10636</strain>
    </source>
</reference>
<accession>A0A3S7UVI7</accession>
<dbReference type="SUPFAM" id="SSF50965">
    <property type="entry name" value="Galactose oxidase, central domain"/>
    <property type="match status" value="1"/>
</dbReference>
<sequence>MLATDAGLLLWRESKLRQLDAPSARYLRLISNGDGVWAATDAGILDLQPGRWSQLPAPPVGASPQLWAHDGILWASGFDGLATWEGGKWQPRPAPRPGARLDLHGPTGTDLWAWEPTHWELWHFDGTRWESRKLAVPDQQHETFAIGPDGSALLQTTTWPEGAERTVWRWTDGGWARSELLPTPQRDSLAWVDGELWAVGYQASRWTGSSWSPVAAEHYVHSLASAGGELWALGGSPLGRSGDYLGRLDGARFVTMHWSLEGESAFPEYARRPSLAPGPRHDYLAGGTPALWSWDGREQRLVTELAEPWYSIDSVTTGADGRLWLTGSVGADDNFVAEWRGTEPVNMLSARYPFYGGRGGHLLGTPAVGPGGEAWSTGDRGTLFHWTGARWEEETLPGIGAEESLGPVMVTEDGPWVGLRDTADPRAILRRTASGWERLETPLCVGPCSVTQLVGRGARDVWAATSEGVRHWDGERWASILDRPARLSWFAADDVWLLELRLGLGLPDAAHWDGQRWTPHWIGARGPISTKGGLSVFPSTGLRLAHQPGGER</sequence>
<protein>
    <submittedName>
        <fullName evidence="1">Uncharacterized protein</fullName>
    </submittedName>
</protein>
<organism evidence="1">
    <name type="scientific">Simulacricoccus ruber</name>
    <dbReference type="NCBI Taxonomy" id="2303410"/>
    <lineage>
        <taxon>Bacteria</taxon>
        <taxon>Pseudomonadati</taxon>
        <taxon>Myxococcota</taxon>
        <taxon>Myxococcia</taxon>
        <taxon>Myxococcales</taxon>
        <taxon>Cystobacterineae</taxon>
        <taxon>Myxococcaceae</taxon>
        <taxon>Simulacricoccus</taxon>
    </lineage>
</organism>
<dbReference type="InterPro" id="IPR011043">
    <property type="entry name" value="Gal_Oxase/kelch_b-propeller"/>
</dbReference>
<name>A0A3S7UVI7_9BACT</name>
<evidence type="ECO:0000313" key="1">
    <source>
        <dbReference type="EMBL" id="AYM52775.1"/>
    </source>
</evidence>
<dbReference type="EMBL" id="MH908884">
    <property type="protein sequence ID" value="AYM52775.1"/>
    <property type="molecule type" value="Genomic_DNA"/>
</dbReference>